<dbReference type="InterPro" id="IPR036277">
    <property type="entry name" value="SMC_hinge_sf"/>
</dbReference>
<reference evidence="14" key="1">
    <citation type="submission" date="2017-12" db="EMBL/GenBank/DDBJ databases">
        <authorList>
            <consortium name="DOE Joint Genome Institute"/>
            <person name="Mondo S.J."/>
            <person name="Kjaerbolling I."/>
            <person name="Vesth T.C."/>
            <person name="Frisvad J.C."/>
            <person name="Nybo J.L."/>
            <person name="Theobald S."/>
            <person name="Kuo A."/>
            <person name="Bowyer P."/>
            <person name="Matsuda Y."/>
            <person name="Lyhne E.K."/>
            <person name="Kogle M.E."/>
            <person name="Clum A."/>
            <person name="Lipzen A."/>
            <person name="Salamov A."/>
            <person name="Ngan C.Y."/>
            <person name="Daum C."/>
            <person name="Chiniquy J."/>
            <person name="Barry K."/>
            <person name="LaButti K."/>
            <person name="Haridas S."/>
            <person name="Simmons B.A."/>
            <person name="Magnuson J.K."/>
            <person name="Mortensen U.H."/>
            <person name="Larsen T.O."/>
            <person name="Grigoriev I.V."/>
            <person name="Baker S.E."/>
            <person name="Andersen M.R."/>
            <person name="Nordberg H.P."/>
            <person name="Cantor M.N."/>
            <person name="Hua S.X."/>
        </authorList>
    </citation>
    <scope>NUCLEOTIDE SEQUENCE [LARGE SCALE GENOMIC DNA]</scope>
    <source>
        <strain evidence="14">IBT 19404</strain>
    </source>
</reference>
<evidence type="ECO:0000256" key="10">
    <source>
        <dbReference type="PIRNR" id="PIRNR005719"/>
    </source>
</evidence>
<dbReference type="Gene3D" id="3.30.70.1620">
    <property type="match status" value="1"/>
</dbReference>
<dbReference type="InterPro" id="IPR027417">
    <property type="entry name" value="P-loop_NTPase"/>
</dbReference>
<dbReference type="FunFam" id="3.30.70.1620:FF:000002">
    <property type="entry name" value="Structural maintenance of chromosomes 3"/>
    <property type="match status" value="1"/>
</dbReference>
<proteinExistence type="inferred from homology"/>
<feature type="coiled-coil region" evidence="11">
    <location>
        <begin position="186"/>
        <end position="315"/>
    </location>
</feature>
<dbReference type="Pfam" id="PF02463">
    <property type="entry name" value="SMC_N"/>
    <property type="match status" value="1"/>
</dbReference>
<keyword evidence="9" id="KW-0131">Cell cycle</keyword>
<dbReference type="OrthoDB" id="431497at2759"/>
<dbReference type="GO" id="GO:0005694">
    <property type="term" value="C:chromosome"/>
    <property type="evidence" value="ECO:0007669"/>
    <property type="project" value="InterPro"/>
</dbReference>
<evidence type="ECO:0000256" key="1">
    <source>
        <dbReference type="ARBA" id="ARBA00004123"/>
    </source>
</evidence>
<dbReference type="GO" id="GO:0016887">
    <property type="term" value="F:ATP hydrolysis activity"/>
    <property type="evidence" value="ECO:0007669"/>
    <property type="project" value="InterPro"/>
</dbReference>
<evidence type="ECO:0000256" key="6">
    <source>
        <dbReference type="ARBA" id="ARBA00022840"/>
    </source>
</evidence>
<dbReference type="FunFam" id="3.40.50.300:FF:000370">
    <property type="entry name" value="Structural maintenance of chromosomes 3"/>
    <property type="match status" value="1"/>
</dbReference>
<dbReference type="GO" id="GO:0005634">
    <property type="term" value="C:nucleus"/>
    <property type="evidence" value="ECO:0007669"/>
    <property type="project" value="UniProtKB-SubCell"/>
</dbReference>
<protein>
    <recommendedName>
        <fullName evidence="10">Structural maintenance of chromosomes protein</fullName>
    </recommendedName>
</protein>
<dbReference type="GO" id="GO:0005524">
    <property type="term" value="F:ATP binding"/>
    <property type="evidence" value="ECO:0007669"/>
    <property type="project" value="UniProtKB-KW"/>
</dbReference>
<organism evidence="13 14">
    <name type="scientific">Aspergillus taichungensis</name>
    <dbReference type="NCBI Taxonomy" id="482145"/>
    <lineage>
        <taxon>Eukaryota</taxon>
        <taxon>Fungi</taxon>
        <taxon>Dikarya</taxon>
        <taxon>Ascomycota</taxon>
        <taxon>Pezizomycotina</taxon>
        <taxon>Eurotiomycetes</taxon>
        <taxon>Eurotiomycetidae</taxon>
        <taxon>Eurotiales</taxon>
        <taxon>Aspergillaceae</taxon>
        <taxon>Aspergillus</taxon>
        <taxon>Aspergillus subgen. Circumdati</taxon>
    </lineage>
</organism>
<dbReference type="GO" id="GO:0051276">
    <property type="term" value="P:chromosome organization"/>
    <property type="evidence" value="ECO:0007669"/>
    <property type="project" value="InterPro"/>
</dbReference>
<evidence type="ECO:0000256" key="9">
    <source>
        <dbReference type="ARBA" id="ARBA00023306"/>
    </source>
</evidence>
<accession>A0A2J5HWM6</accession>
<dbReference type="GO" id="GO:0007059">
    <property type="term" value="P:chromosome segregation"/>
    <property type="evidence" value="ECO:0007669"/>
    <property type="project" value="UniProtKB-ARBA"/>
</dbReference>
<evidence type="ECO:0000259" key="12">
    <source>
        <dbReference type="SMART" id="SM00968"/>
    </source>
</evidence>
<gene>
    <name evidence="13" type="ORF">BDW42DRAFT_87691</name>
</gene>
<keyword evidence="5" id="KW-0498">Mitosis</keyword>
<sequence>MYVKQIIIQGFKSYKDQTVIEPFSPKHNVIVGRNGSGKSNFFAAIRFVLSDAYTHMGREERQALLHEGSGSAVMSAYVEIIFDNSDDRFPTGKPEVVLRRTIGLKKDEYTLDRKNATKNDVMNLLESAGFSRSNPYYIVPQGRVTALTNMKDSERLNLLKEVAGTQVYEARRAESLKIMHDTNTKRSKIDELLDFINERLAELEEEKDELRNYQDKDKERRCLEYTIYSREQQEISSFLDNLEEQRQTGVEDTDVNRDRFIQGEKEMAQIDAEIAECKQQIEFLKVDKVQLEDERRDASKALAQIELQAKSLSDNQAAAQVLKSRYDDDLKSVQTAIQERESELGGLIPAFNAAKDQEDDVKARLTEAETSRQRLYAKQGRNSRFRNKSERDKWLQNEIKDNYSSVSSVQGVVSQTQEDIREIENEIALLEPETERLRQQIDGRGDSIQSVEQQVQSAKDERDRLMDQRKELWREEAKLDSILSNASSEVDRADRALSHMMDHNTSRGIAAVRRIKRQHNLDGVYGTLAELFDVNDRYRTAVEVTAGQSLFHYVVDTDETATKVLEILQQEKAGRVTFMPLNRLRSRPTNMPRASDTIPMIEKLQYDQAYEKAFLHVFGKTIICPNLQVAAQYARSHGVNAITPEGDRSDKRGALTGGFHDSRQSRLDAVKILAKWRDEYETKKNRGTEIRRELEKLDQLITKAVGELQKLEQQRHQVQNSSGPLLHELRSKRDLLQKKNDNLDAKRRALRNIQGNLAALNDQINAFEAELKSPFQKALSAEEESRLESLNSTAQDLRRQYQELSGQRSELEARKSVIEVELRENLNPRLDQLVSQDIDMADDDNKGNLKETQREMKRFQKSLEKLAQRLQQVDDSINESNTKVAELTQRNAETRREMEDLAKSIEKHQRRMEKSMQKKAALTKQAAECSANIRDLGVLPDEAFTKYKNTDSNTVVKKLHKVNEGLKKYSHVNKKAFEQYNSFTKQRETLISRREELESSQKSIDDLITVLDQRKDEAIERTFKQVSREFANVFEKLVPAGRGRLIIQRKTDPRQGDEIDSEDEEARQSVENYVGVGISVSFNSKHDEQQRIQQLSGGQKSLCALALVFAIQACDPAPFYLFDEIDANLDAQYRTAVAQMLQSISDSTNGQFICTTFRPEMVHVAEKCYGVSFRHKASTIDVVSREEALKFVEEQKS</sequence>
<comment type="subcellular location">
    <subcellularLocation>
        <location evidence="1 10">Nucleus</location>
    </subcellularLocation>
</comment>
<dbReference type="PIRSF" id="PIRSF005719">
    <property type="entry name" value="SMC"/>
    <property type="match status" value="1"/>
</dbReference>
<feature type="domain" description="SMC hinge" evidence="12">
    <location>
        <begin position="522"/>
        <end position="634"/>
    </location>
</feature>
<keyword evidence="7 11" id="KW-0175">Coiled coil</keyword>
<evidence type="ECO:0000256" key="11">
    <source>
        <dbReference type="SAM" id="Coils"/>
    </source>
</evidence>
<dbReference type="InterPro" id="IPR024704">
    <property type="entry name" value="SMC"/>
</dbReference>
<dbReference type="AlphaFoldDB" id="A0A2J5HWM6"/>
<dbReference type="SUPFAM" id="SSF52540">
    <property type="entry name" value="P-loop containing nucleoside triphosphate hydrolases"/>
    <property type="match status" value="1"/>
</dbReference>
<evidence type="ECO:0000256" key="4">
    <source>
        <dbReference type="ARBA" id="ARBA00022741"/>
    </source>
</evidence>
<feature type="coiled-coil region" evidence="11">
    <location>
        <begin position="694"/>
        <end position="821"/>
    </location>
</feature>
<comment type="similarity">
    <text evidence="2">Belongs to the SMC family. SMC3 subfamily.</text>
</comment>
<dbReference type="PANTHER" id="PTHR43977">
    <property type="entry name" value="STRUCTURAL MAINTENANCE OF CHROMOSOMES PROTEIN 3"/>
    <property type="match status" value="1"/>
</dbReference>
<evidence type="ECO:0000256" key="8">
    <source>
        <dbReference type="ARBA" id="ARBA00023242"/>
    </source>
</evidence>
<dbReference type="FunFam" id="3.40.50.300:FF:000424">
    <property type="entry name" value="Structural maintenance of chromosomes 3"/>
    <property type="match status" value="1"/>
</dbReference>
<evidence type="ECO:0000256" key="5">
    <source>
        <dbReference type="ARBA" id="ARBA00022776"/>
    </source>
</evidence>
<dbReference type="Proteomes" id="UP000235023">
    <property type="component" value="Unassembled WGS sequence"/>
</dbReference>
<dbReference type="Pfam" id="PF06470">
    <property type="entry name" value="SMC_hinge"/>
    <property type="match status" value="1"/>
</dbReference>
<dbReference type="SUPFAM" id="SSF75553">
    <property type="entry name" value="Smc hinge domain"/>
    <property type="match status" value="1"/>
</dbReference>
<dbReference type="GO" id="GO:0051301">
    <property type="term" value="P:cell division"/>
    <property type="evidence" value="ECO:0007669"/>
    <property type="project" value="UniProtKB-KW"/>
</dbReference>
<keyword evidence="14" id="KW-1185">Reference proteome</keyword>
<keyword evidence="8 10" id="KW-0539">Nucleus</keyword>
<evidence type="ECO:0000313" key="14">
    <source>
        <dbReference type="Proteomes" id="UP000235023"/>
    </source>
</evidence>
<feature type="coiled-coil region" evidence="11">
    <location>
        <begin position="849"/>
        <end position="925"/>
    </location>
</feature>
<dbReference type="InterPro" id="IPR003395">
    <property type="entry name" value="RecF/RecN/SMC_N"/>
</dbReference>
<evidence type="ECO:0000256" key="2">
    <source>
        <dbReference type="ARBA" id="ARBA00005917"/>
    </source>
</evidence>
<feature type="coiled-coil region" evidence="11">
    <location>
        <begin position="413"/>
        <end position="475"/>
    </location>
</feature>
<evidence type="ECO:0000256" key="3">
    <source>
        <dbReference type="ARBA" id="ARBA00022618"/>
    </source>
</evidence>
<keyword evidence="3" id="KW-0132">Cell division</keyword>
<dbReference type="EMBL" id="KZ559532">
    <property type="protein sequence ID" value="PLN81828.1"/>
    <property type="molecule type" value="Genomic_DNA"/>
</dbReference>
<evidence type="ECO:0000256" key="7">
    <source>
        <dbReference type="ARBA" id="ARBA00023054"/>
    </source>
</evidence>
<dbReference type="Gene3D" id="3.40.50.300">
    <property type="entry name" value="P-loop containing nucleotide triphosphate hydrolases"/>
    <property type="match status" value="2"/>
</dbReference>
<keyword evidence="4" id="KW-0547">Nucleotide-binding</keyword>
<name>A0A2J5HWM6_9EURO</name>
<dbReference type="Gene3D" id="1.20.1060.20">
    <property type="match status" value="1"/>
</dbReference>
<evidence type="ECO:0000313" key="13">
    <source>
        <dbReference type="EMBL" id="PLN81828.1"/>
    </source>
</evidence>
<dbReference type="InterPro" id="IPR041741">
    <property type="entry name" value="SMC3_ABC_euk"/>
</dbReference>
<keyword evidence="6" id="KW-0067">ATP-binding</keyword>
<dbReference type="CDD" id="cd03272">
    <property type="entry name" value="ABC_SMC3_euk"/>
    <property type="match status" value="1"/>
</dbReference>
<dbReference type="InterPro" id="IPR010935">
    <property type="entry name" value="SMC_hinge"/>
</dbReference>
<dbReference type="SMART" id="SM00968">
    <property type="entry name" value="SMC_hinge"/>
    <property type="match status" value="1"/>
</dbReference>